<reference evidence="13" key="3">
    <citation type="submission" date="2020-12" db="UniProtKB">
        <authorList>
            <consortium name="EnsemblPlants"/>
        </authorList>
    </citation>
    <scope>IDENTIFICATION</scope>
</reference>
<dbReference type="Proteomes" id="UP000006727">
    <property type="component" value="Chromosome 13"/>
</dbReference>
<evidence type="ECO:0000256" key="4">
    <source>
        <dbReference type="ARBA" id="ARBA00008594"/>
    </source>
</evidence>
<dbReference type="AlphaFoldDB" id="A9S6X3"/>
<dbReference type="InterPro" id="IPR023393">
    <property type="entry name" value="START-like_dom_sf"/>
</dbReference>
<dbReference type="Gene3D" id="3.30.530.20">
    <property type="match status" value="1"/>
</dbReference>
<dbReference type="PANTHER" id="PTHR31213">
    <property type="entry name" value="OS08G0374000 PROTEIN-RELATED"/>
    <property type="match status" value="1"/>
</dbReference>
<dbReference type="RefSeq" id="XP_024392547.1">
    <property type="nucleotide sequence ID" value="XM_024536779.2"/>
</dbReference>
<dbReference type="HOGENOM" id="CLU_077517_2_0_1"/>
<dbReference type="InterPro" id="IPR019587">
    <property type="entry name" value="Polyketide_cyclase/dehydratase"/>
</dbReference>
<keyword evidence="8" id="KW-0472">Membrane</keyword>
<dbReference type="SUPFAM" id="SSF55961">
    <property type="entry name" value="Bet v1-like"/>
    <property type="match status" value="1"/>
</dbReference>
<keyword evidence="14" id="KW-1185">Reference proteome</keyword>
<dbReference type="EnsemblPlants" id="Pp3c13_7110V3.2">
    <property type="protein sequence ID" value="PAC:32930210.CDS.1"/>
    <property type="gene ID" value="Pp3c13_7110"/>
</dbReference>
<reference evidence="12 14" key="2">
    <citation type="journal article" date="2018" name="Plant J.">
        <title>The Physcomitrella patens chromosome-scale assembly reveals moss genome structure and evolution.</title>
        <authorList>
            <person name="Lang D."/>
            <person name="Ullrich K.K."/>
            <person name="Murat F."/>
            <person name="Fuchs J."/>
            <person name="Jenkins J."/>
            <person name="Haas F.B."/>
            <person name="Piednoel M."/>
            <person name="Gundlach H."/>
            <person name="Van Bel M."/>
            <person name="Meyberg R."/>
            <person name="Vives C."/>
            <person name="Morata J."/>
            <person name="Symeonidi A."/>
            <person name="Hiss M."/>
            <person name="Muchero W."/>
            <person name="Kamisugi Y."/>
            <person name="Saleh O."/>
            <person name="Blanc G."/>
            <person name="Decker E.L."/>
            <person name="van Gessel N."/>
            <person name="Grimwood J."/>
            <person name="Hayes R.D."/>
            <person name="Graham S.W."/>
            <person name="Gunter L.E."/>
            <person name="McDaniel S.F."/>
            <person name="Hoernstein S.N.W."/>
            <person name="Larsson A."/>
            <person name="Li F.W."/>
            <person name="Perroud P.F."/>
            <person name="Phillips J."/>
            <person name="Ranjan P."/>
            <person name="Rokshar D.S."/>
            <person name="Rothfels C.J."/>
            <person name="Schneider L."/>
            <person name="Shu S."/>
            <person name="Stevenson D.W."/>
            <person name="Thummler F."/>
            <person name="Tillich M."/>
            <person name="Villarreal Aguilar J.C."/>
            <person name="Widiez T."/>
            <person name="Wong G.K."/>
            <person name="Wymore A."/>
            <person name="Zhang Y."/>
            <person name="Zimmer A.D."/>
            <person name="Quatrano R.S."/>
            <person name="Mayer K.F.X."/>
            <person name="Goodstein D."/>
            <person name="Casacuberta J.M."/>
            <person name="Vandepoele K."/>
            <person name="Reski R."/>
            <person name="Cuming A.C."/>
            <person name="Tuskan G.A."/>
            <person name="Maumus F."/>
            <person name="Salse J."/>
            <person name="Schmutz J."/>
            <person name="Rensing S.A."/>
        </authorList>
    </citation>
    <scope>NUCLEOTIDE SEQUENCE [LARGE SCALE GENOMIC DNA]</scope>
    <source>
        <strain evidence="13 14">cv. Gransden 2004</strain>
    </source>
</reference>
<dbReference type="KEGG" id="ppp:112290496"/>
<dbReference type="GO" id="GO:0005737">
    <property type="term" value="C:cytoplasm"/>
    <property type="evidence" value="ECO:0000318"/>
    <property type="project" value="GO_Central"/>
</dbReference>
<keyword evidence="11" id="KW-0650">Protein phosphatase inhibitor</keyword>
<dbReference type="CDD" id="cd07821">
    <property type="entry name" value="PYR_PYL_RCAR_like"/>
    <property type="match status" value="1"/>
</dbReference>
<dbReference type="InterPro" id="IPR050279">
    <property type="entry name" value="Plant_def-hormone_signal"/>
</dbReference>
<dbReference type="Pfam" id="PF10604">
    <property type="entry name" value="Polyketide_cyc2"/>
    <property type="match status" value="1"/>
</dbReference>
<dbReference type="PANTHER" id="PTHR31213:SF138">
    <property type="entry name" value="ABSCISIC ACID RECEPTOR PYL6"/>
    <property type="match status" value="1"/>
</dbReference>
<accession>A9S6X3</accession>
<keyword evidence="10" id="KW-0539">Nucleus</keyword>
<dbReference type="OrthoDB" id="4436220at2759"/>
<dbReference type="GO" id="GO:0005634">
    <property type="term" value="C:nucleus"/>
    <property type="evidence" value="ECO:0000318"/>
    <property type="project" value="GO_Central"/>
</dbReference>
<dbReference type="GeneID" id="112290496"/>
<dbReference type="GO" id="GO:0010427">
    <property type="term" value="F:abscisic acid binding"/>
    <property type="evidence" value="ECO:0000318"/>
    <property type="project" value="GO_Central"/>
</dbReference>
<dbReference type="PaxDb" id="3218-PP1S52_236V6.1"/>
<evidence type="ECO:0000256" key="6">
    <source>
        <dbReference type="ARBA" id="ARBA00022490"/>
    </source>
</evidence>
<evidence type="ECO:0000256" key="9">
    <source>
        <dbReference type="ARBA" id="ARBA00023170"/>
    </source>
</evidence>
<evidence type="ECO:0000256" key="11">
    <source>
        <dbReference type="ARBA" id="ARBA00023272"/>
    </source>
</evidence>
<comment type="similarity">
    <text evidence="4">Belongs to the PYR/PYL/RCAR abscisic acid intracellular receptor family.</text>
</comment>
<evidence type="ECO:0000256" key="10">
    <source>
        <dbReference type="ARBA" id="ARBA00023242"/>
    </source>
</evidence>
<evidence type="ECO:0000256" key="8">
    <source>
        <dbReference type="ARBA" id="ARBA00023136"/>
    </source>
</evidence>
<dbReference type="GO" id="GO:0009738">
    <property type="term" value="P:abscisic acid-activated signaling pathway"/>
    <property type="evidence" value="ECO:0000318"/>
    <property type="project" value="GO_Central"/>
</dbReference>
<dbReference type="EMBL" id="ABEU02000013">
    <property type="protein sequence ID" value="PNR42244.1"/>
    <property type="molecule type" value="Genomic_DNA"/>
</dbReference>
<evidence type="ECO:0000256" key="5">
    <source>
        <dbReference type="ARBA" id="ARBA00022475"/>
    </source>
</evidence>
<comment type="subcellular location">
    <subcellularLocation>
        <location evidence="2">Cell membrane</location>
    </subcellularLocation>
    <subcellularLocation>
        <location evidence="3">Cytoplasm</location>
    </subcellularLocation>
    <subcellularLocation>
        <location evidence="1">Nucleus</location>
    </subcellularLocation>
</comment>
<reference evidence="12 14" key="1">
    <citation type="journal article" date="2008" name="Science">
        <title>The Physcomitrella genome reveals evolutionary insights into the conquest of land by plants.</title>
        <authorList>
            <person name="Rensing S."/>
            <person name="Lang D."/>
            <person name="Zimmer A."/>
            <person name="Terry A."/>
            <person name="Salamov A."/>
            <person name="Shapiro H."/>
            <person name="Nishiyama T."/>
            <person name="Perroud P.-F."/>
            <person name="Lindquist E."/>
            <person name="Kamisugi Y."/>
            <person name="Tanahashi T."/>
            <person name="Sakakibara K."/>
            <person name="Fujita T."/>
            <person name="Oishi K."/>
            <person name="Shin-I T."/>
            <person name="Kuroki Y."/>
            <person name="Toyoda A."/>
            <person name="Suzuki Y."/>
            <person name="Hashimoto A."/>
            <person name="Yamaguchi K."/>
            <person name="Sugano A."/>
            <person name="Kohara Y."/>
            <person name="Fujiyama A."/>
            <person name="Anterola A."/>
            <person name="Aoki S."/>
            <person name="Ashton N."/>
            <person name="Barbazuk W.B."/>
            <person name="Barker E."/>
            <person name="Bennetzen J."/>
            <person name="Bezanilla M."/>
            <person name="Blankenship R."/>
            <person name="Cho S.H."/>
            <person name="Dutcher S."/>
            <person name="Estelle M."/>
            <person name="Fawcett J.A."/>
            <person name="Gundlach H."/>
            <person name="Hanada K."/>
            <person name="Heyl A."/>
            <person name="Hicks K.A."/>
            <person name="Hugh J."/>
            <person name="Lohr M."/>
            <person name="Mayer K."/>
            <person name="Melkozernov A."/>
            <person name="Murata T."/>
            <person name="Nelson D."/>
            <person name="Pils B."/>
            <person name="Prigge M."/>
            <person name="Reiss B."/>
            <person name="Renner T."/>
            <person name="Rombauts S."/>
            <person name="Rushton P."/>
            <person name="Sanderfoot A."/>
            <person name="Schween G."/>
            <person name="Shiu S.-H."/>
            <person name="Stueber K."/>
            <person name="Theodoulou F.L."/>
            <person name="Tu H."/>
            <person name="Van de Peer Y."/>
            <person name="Verrier P.J."/>
            <person name="Waters E."/>
            <person name="Wood A."/>
            <person name="Yang L."/>
            <person name="Cove D."/>
            <person name="Cuming A."/>
            <person name="Hasebe M."/>
            <person name="Lucas S."/>
            <person name="Mishler D.B."/>
            <person name="Reski R."/>
            <person name="Grigoriev I."/>
            <person name="Quatrano R.S."/>
            <person name="Boore J.L."/>
        </authorList>
    </citation>
    <scope>NUCLEOTIDE SEQUENCE [LARGE SCALE GENOMIC DNA]</scope>
    <source>
        <strain evidence="13 14">cv. Gransden 2004</strain>
    </source>
</reference>
<dbReference type="EnsemblPlants" id="Pp3c13_7110V3.1">
    <property type="protein sequence ID" value="PAC:32930209.CDS.1"/>
    <property type="gene ID" value="Pp3c13_7110"/>
</dbReference>
<keyword evidence="9" id="KW-0675">Receptor</keyword>
<dbReference type="eggNOG" id="ENOG502QPYH">
    <property type="taxonomic scope" value="Eukaryota"/>
</dbReference>
<evidence type="ECO:0000256" key="2">
    <source>
        <dbReference type="ARBA" id="ARBA00004236"/>
    </source>
</evidence>
<gene>
    <name evidence="13" type="primary">LOC112290496</name>
    <name evidence="12" type="ORF">PHYPA_017073</name>
</gene>
<dbReference type="FunFam" id="3.30.530.20:FF:000050">
    <property type="entry name" value="Abscisic acid receptor PYL13"/>
    <property type="match status" value="1"/>
</dbReference>
<protein>
    <submittedName>
        <fullName evidence="12 13">Uncharacterized protein</fullName>
    </submittedName>
</protein>
<organism evidence="12">
    <name type="scientific">Physcomitrium patens</name>
    <name type="common">Spreading-leaved earth moss</name>
    <name type="synonym">Physcomitrella patens</name>
    <dbReference type="NCBI Taxonomy" id="3218"/>
    <lineage>
        <taxon>Eukaryota</taxon>
        <taxon>Viridiplantae</taxon>
        <taxon>Streptophyta</taxon>
        <taxon>Embryophyta</taxon>
        <taxon>Bryophyta</taxon>
        <taxon>Bryophytina</taxon>
        <taxon>Bryopsida</taxon>
        <taxon>Funariidae</taxon>
        <taxon>Funariales</taxon>
        <taxon>Funariaceae</taxon>
        <taxon>Physcomitrium</taxon>
    </lineage>
</organism>
<dbReference type="OMA" id="IMDEDHH"/>
<evidence type="ECO:0000256" key="3">
    <source>
        <dbReference type="ARBA" id="ARBA00004496"/>
    </source>
</evidence>
<sequence>MMQEKQGRPDFQFLLEGQQDLICRFHKHELLPHQCGSILLQQIKAPVQTVWLIVRRFDEPQVYKRFIQRCDIVEGDGVVGSIREVQLVSSIPATSSIERLEILDDEEHIISFRVLGGGHRLQNYWSVTSLHRHEIQGQMGTLVLESYVVDIPDGNTREETHTFVDTVVRCNLKALAQVSEQKHLLNSNEKPAAP</sequence>
<dbReference type="Gramene" id="Pp3c13_7110V3.1">
    <property type="protein sequence ID" value="PAC:32930209.CDS.1"/>
    <property type="gene ID" value="Pp3c13_7110"/>
</dbReference>
<evidence type="ECO:0000313" key="12">
    <source>
        <dbReference type="EMBL" id="PNR42244.1"/>
    </source>
</evidence>
<dbReference type="STRING" id="3218.A9S6X3"/>
<dbReference type="GO" id="GO:0038023">
    <property type="term" value="F:signaling receptor activity"/>
    <property type="evidence" value="ECO:0000318"/>
    <property type="project" value="GO_Central"/>
</dbReference>
<dbReference type="FunCoup" id="A9S6X3">
    <property type="interactions" value="587"/>
</dbReference>
<dbReference type="GO" id="GO:0004864">
    <property type="term" value="F:protein phosphatase inhibitor activity"/>
    <property type="evidence" value="ECO:0000318"/>
    <property type="project" value="GO_Central"/>
</dbReference>
<proteinExistence type="inferred from homology"/>
<dbReference type="GO" id="GO:0005886">
    <property type="term" value="C:plasma membrane"/>
    <property type="evidence" value="ECO:0007669"/>
    <property type="project" value="UniProtKB-SubCell"/>
</dbReference>
<keyword evidence="6" id="KW-0963">Cytoplasm</keyword>
<keyword evidence="5" id="KW-1003">Cell membrane</keyword>
<name>A9S6X3_PHYPA</name>
<evidence type="ECO:0000313" key="14">
    <source>
        <dbReference type="Proteomes" id="UP000006727"/>
    </source>
</evidence>
<keyword evidence="7" id="KW-0938">Abscisic acid signaling pathway</keyword>
<dbReference type="SMR" id="A9S6X3"/>
<evidence type="ECO:0000313" key="13">
    <source>
        <dbReference type="EnsemblPlants" id="PAC:32930209.CDS.1"/>
    </source>
</evidence>
<evidence type="ECO:0000256" key="1">
    <source>
        <dbReference type="ARBA" id="ARBA00004123"/>
    </source>
</evidence>
<evidence type="ECO:0000256" key="7">
    <source>
        <dbReference type="ARBA" id="ARBA00022682"/>
    </source>
</evidence>
<dbReference type="Gramene" id="Pp3c13_7110V3.2">
    <property type="protein sequence ID" value="PAC:32930210.CDS.1"/>
    <property type="gene ID" value="Pp3c13_7110"/>
</dbReference>